<feature type="domain" description="RING-type" evidence="14">
    <location>
        <begin position="161"/>
        <end position="202"/>
    </location>
</feature>
<reference evidence="15" key="1">
    <citation type="journal article" date="2018" name="DNA Res.">
        <title>Multiple hybrid de novo genome assembly of finger millet, an orphan allotetraploid crop.</title>
        <authorList>
            <person name="Hatakeyama M."/>
            <person name="Aluri S."/>
            <person name="Balachadran M.T."/>
            <person name="Sivarajan S.R."/>
            <person name="Patrignani A."/>
            <person name="Gruter S."/>
            <person name="Poveda L."/>
            <person name="Shimizu-Inatsugi R."/>
            <person name="Baeten J."/>
            <person name="Francoijs K.J."/>
            <person name="Nataraja K.N."/>
            <person name="Reddy Y.A.N."/>
            <person name="Phadnis S."/>
            <person name="Ravikumar R.L."/>
            <person name="Schlapbach R."/>
            <person name="Sreeman S.M."/>
            <person name="Shimizu K.K."/>
        </authorList>
    </citation>
    <scope>NUCLEOTIDE SEQUENCE</scope>
</reference>
<dbReference type="PROSITE" id="PS50089">
    <property type="entry name" value="ZF_RING_2"/>
    <property type="match status" value="1"/>
</dbReference>
<keyword evidence="6" id="KW-0479">Metal-binding</keyword>
<keyword evidence="7 12" id="KW-0863">Zinc-finger</keyword>
<dbReference type="Gene3D" id="3.30.40.10">
    <property type="entry name" value="Zinc/RING finger domain, C3HC4 (zinc finger)"/>
    <property type="match status" value="1"/>
</dbReference>
<evidence type="ECO:0000256" key="5">
    <source>
        <dbReference type="ARBA" id="ARBA00022692"/>
    </source>
</evidence>
<sequence length="248" mass="28405">MADGRWPDGSYGPEYGPLPPEHEYALYRHMPSRGRGPWSLHHGDFPGRLLERRLRTESYGFASTGSFYLKTKDVHVLRDPLQPHAPFHIHHVHGGGGVTMNSRRSQENTGLTDDEFREAMDQLRKQKYVPSNPYKKRGDGRAMTQYRTDAPPPAAPEEKTCTICLETFVPREQVVLTPCNHMFHPGCLTPWVKGHGNCPVCRYALCERRNVVAVHGDYSDVDLDLLEMMRTMEEAFSRVRLSDFMSHR</sequence>
<dbReference type="CDD" id="cd16454">
    <property type="entry name" value="RING-H2_PA-TM-RING"/>
    <property type="match status" value="1"/>
</dbReference>
<feature type="region of interest" description="Disordered" evidence="13">
    <location>
        <begin position="130"/>
        <end position="154"/>
    </location>
</feature>
<keyword evidence="8" id="KW-0833">Ubl conjugation pathway</keyword>
<evidence type="ECO:0000256" key="8">
    <source>
        <dbReference type="ARBA" id="ARBA00022786"/>
    </source>
</evidence>
<dbReference type="AlphaFoldDB" id="A0AAV5CLV9"/>
<accession>A0AAV5CLV9</accession>
<dbReference type="EC" id="2.3.2.27" evidence="3"/>
<gene>
    <name evidence="15" type="primary">ga16075</name>
    <name evidence="15" type="ORF">PR202_ga16075</name>
</gene>
<evidence type="ECO:0000256" key="9">
    <source>
        <dbReference type="ARBA" id="ARBA00022833"/>
    </source>
</evidence>
<protein>
    <recommendedName>
        <fullName evidence="3">RING-type E3 ubiquitin transferase</fullName>
        <ecNumber evidence="3">2.3.2.27</ecNumber>
    </recommendedName>
</protein>
<keyword evidence="11" id="KW-0472">Membrane</keyword>
<dbReference type="PANTHER" id="PTHR45977:SF13">
    <property type="entry name" value="GB|AAF27103.1"/>
    <property type="match status" value="1"/>
</dbReference>
<keyword evidence="16" id="KW-1185">Reference proteome</keyword>
<evidence type="ECO:0000259" key="14">
    <source>
        <dbReference type="PROSITE" id="PS50089"/>
    </source>
</evidence>
<evidence type="ECO:0000256" key="6">
    <source>
        <dbReference type="ARBA" id="ARBA00022723"/>
    </source>
</evidence>
<evidence type="ECO:0000313" key="15">
    <source>
        <dbReference type="EMBL" id="GJM99017.1"/>
    </source>
</evidence>
<keyword evidence="9" id="KW-0862">Zinc</keyword>
<evidence type="ECO:0000256" key="3">
    <source>
        <dbReference type="ARBA" id="ARBA00012483"/>
    </source>
</evidence>
<proteinExistence type="predicted"/>
<name>A0AAV5CLV9_ELECO</name>
<comment type="subcellular location">
    <subcellularLocation>
        <location evidence="2">Membrane</location>
        <topology evidence="2">Multi-pass membrane protein</topology>
    </subcellularLocation>
</comment>
<evidence type="ECO:0000256" key="1">
    <source>
        <dbReference type="ARBA" id="ARBA00000900"/>
    </source>
</evidence>
<organism evidence="15 16">
    <name type="scientific">Eleusine coracana subsp. coracana</name>
    <dbReference type="NCBI Taxonomy" id="191504"/>
    <lineage>
        <taxon>Eukaryota</taxon>
        <taxon>Viridiplantae</taxon>
        <taxon>Streptophyta</taxon>
        <taxon>Embryophyta</taxon>
        <taxon>Tracheophyta</taxon>
        <taxon>Spermatophyta</taxon>
        <taxon>Magnoliopsida</taxon>
        <taxon>Liliopsida</taxon>
        <taxon>Poales</taxon>
        <taxon>Poaceae</taxon>
        <taxon>PACMAD clade</taxon>
        <taxon>Chloridoideae</taxon>
        <taxon>Cynodonteae</taxon>
        <taxon>Eleusininae</taxon>
        <taxon>Eleusine</taxon>
    </lineage>
</organism>
<evidence type="ECO:0000256" key="7">
    <source>
        <dbReference type="ARBA" id="ARBA00022771"/>
    </source>
</evidence>
<evidence type="ECO:0000256" key="11">
    <source>
        <dbReference type="ARBA" id="ARBA00023136"/>
    </source>
</evidence>
<dbReference type="InterPro" id="IPR001841">
    <property type="entry name" value="Znf_RING"/>
</dbReference>
<dbReference type="SUPFAM" id="SSF57850">
    <property type="entry name" value="RING/U-box"/>
    <property type="match status" value="1"/>
</dbReference>
<keyword evidence="10" id="KW-1133">Transmembrane helix</keyword>
<dbReference type="Pfam" id="PF13639">
    <property type="entry name" value="zf-RING_2"/>
    <property type="match status" value="1"/>
</dbReference>
<dbReference type="GO" id="GO:0061630">
    <property type="term" value="F:ubiquitin protein ligase activity"/>
    <property type="evidence" value="ECO:0007669"/>
    <property type="project" value="UniProtKB-EC"/>
</dbReference>
<dbReference type="InterPro" id="IPR013083">
    <property type="entry name" value="Znf_RING/FYVE/PHD"/>
</dbReference>
<dbReference type="GO" id="GO:0016020">
    <property type="term" value="C:membrane"/>
    <property type="evidence" value="ECO:0007669"/>
    <property type="project" value="UniProtKB-SubCell"/>
</dbReference>
<evidence type="ECO:0000256" key="13">
    <source>
        <dbReference type="SAM" id="MobiDB-lite"/>
    </source>
</evidence>
<evidence type="ECO:0000256" key="2">
    <source>
        <dbReference type="ARBA" id="ARBA00004141"/>
    </source>
</evidence>
<keyword evidence="4" id="KW-0808">Transferase</keyword>
<dbReference type="GO" id="GO:0006511">
    <property type="term" value="P:ubiquitin-dependent protein catabolic process"/>
    <property type="evidence" value="ECO:0007669"/>
    <property type="project" value="TreeGrafter"/>
</dbReference>
<reference evidence="15" key="2">
    <citation type="submission" date="2021-12" db="EMBL/GenBank/DDBJ databases">
        <title>Resequencing data analysis of finger millet.</title>
        <authorList>
            <person name="Hatakeyama M."/>
            <person name="Aluri S."/>
            <person name="Balachadran M.T."/>
            <person name="Sivarajan S.R."/>
            <person name="Poveda L."/>
            <person name="Shimizu-Inatsugi R."/>
            <person name="Schlapbach R."/>
            <person name="Sreeman S.M."/>
            <person name="Shimizu K.K."/>
        </authorList>
    </citation>
    <scope>NUCLEOTIDE SEQUENCE</scope>
</reference>
<dbReference type="Proteomes" id="UP001054889">
    <property type="component" value="Unassembled WGS sequence"/>
</dbReference>
<evidence type="ECO:0000256" key="4">
    <source>
        <dbReference type="ARBA" id="ARBA00022679"/>
    </source>
</evidence>
<evidence type="ECO:0000313" key="16">
    <source>
        <dbReference type="Proteomes" id="UP001054889"/>
    </source>
</evidence>
<dbReference type="GO" id="GO:0008270">
    <property type="term" value="F:zinc ion binding"/>
    <property type="evidence" value="ECO:0007669"/>
    <property type="project" value="UniProtKB-KW"/>
</dbReference>
<comment type="caution">
    <text evidence="15">The sequence shown here is derived from an EMBL/GenBank/DDBJ whole genome shotgun (WGS) entry which is preliminary data.</text>
</comment>
<keyword evidence="5" id="KW-0812">Transmembrane</keyword>
<dbReference type="PANTHER" id="PTHR45977">
    <property type="entry name" value="TARGET OF ERK KINASE MPK-1"/>
    <property type="match status" value="1"/>
</dbReference>
<dbReference type="GO" id="GO:0016567">
    <property type="term" value="P:protein ubiquitination"/>
    <property type="evidence" value="ECO:0007669"/>
    <property type="project" value="TreeGrafter"/>
</dbReference>
<dbReference type="GO" id="GO:0000325">
    <property type="term" value="C:plant-type vacuole"/>
    <property type="evidence" value="ECO:0007669"/>
    <property type="project" value="TreeGrafter"/>
</dbReference>
<comment type="catalytic activity">
    <reaction evidence="1">
        <text>S-ubiquitinyl-[E2 ubiquitin-conjugating enzyme]-L-cysteine + [acceptor protein]-L-lysine = [E2 ubiquitin-conjugating enzyme]-L-cysteine + N(6)-ubiquitinyl-[acceptor protein]-L-lysine.</text>
        <dbReference type="EC" id="2.3.2.27"/>
    </reaction>
</comment>
<evidence type="ECO:0000256" key="10">
    <source>
        <dbReference type="ARBA" id="ARBA00022989"/>
    </source>
</evidence>
<dbReference type="SMART" id="SM00184">
    <property type="entry name" value="RING"/>
    <property type="match status" value="1"/>
</dbReference>
<dbReference type="EMBL" id="BQKI01000007">
    <property type="protein sequence ID" value="GJM99017.1"/>
    <property type="molecule type" value="Genomic_DNA"/>
</dbReference>
<evidence type="ECO:0000256" key="12">
    <source>
        <dbReference type="PROSITE-ProRule" id="PRU00175"/>
    </source>
</evidence>